<keyword evidence="1" id="KW-0677">Repeat</keyword>
<dbReference type="Pfam" id="PF12796">
    <property type="entry name" value="Ank_2"/>
    <property type="match status" value="1"/>
</dbReference>
<feature type="compositionally biased region" description="Basic and acidic residues" evidence="4">
    <location>
        <begin position="65"/>
        <end position="86"/>
    </location>
</feature>
<feature type="repeat" description="ANK" evidence="3">
    <location>
        <begin position="223"/>
        <end position="255"/>
    </location>
</feature>
<sequence length="436" mass="48123">MAWSRVRSTPVRAPGQLSETVSQPRSSQNAHAGVGIFANFTFEAASDTPSPAPELMMSHSMNNETSERARETEMPDARRVRRSEAKVDELTSMIQKIQLDDCSNNGDSDSDRREVAPHQEVLHLGPDTQSKATLAAKDIAGATLSVPADVKYGTKMGTDSANEDFKSVDDLLEDMYWSDHCRYLHWRMLGEALAAGQCRFVRKLVSEHSNTPETAAWDSSDELGRVLLHLLAEDGNDAGIKLLVERGADVNAADKHGKTPLMYAAFATKLCTVEALLSSGADVNLEDLSGRRVLHYAAYGALLSSDGLVHHEDLENQGALHYAAYRCKGERYVSKRYGGMSRCRKVADRCIRGQTDAEHYGISRCREVVQALLNSGARTAVTDQEGKTPYDIARLSDDHVLTERMAPWKPEDCKQMSATESTMKLLEARRPGTTYR</sequence>
<name>A0AAJ0GIF5_9PEZI</name>
<gene>
    <name evidence="5" type="ORF">LTR09_001259</name>
</gene>
<dbReference type="PROSITE" id="PS50297">
    <property type="entry name" value="ANK_REP_REGION"/>
    <property type="match status" value="2"/>
</dbReference>
<dbReference type="EMBL" id="JAWDJX010000002">
    <property type="protein sequence ID" value="KAK3058181.1"/>
    <property type="molecule type" value="Genomic_DNA"/>
</dbReference>
<keyword evidence="6" id="KW-1185">Reference proteome</keyword>
<dbReference type="AlphaFoldDB" id="A0AAJ0GIF5"/>
<organism evidence="5 6">
    <name type="scientific">Extremus antarcticus</name>
    <dbReference type="NCBI Taxonomy" id="702011"/>
    <lineage>
        <taxon>Eukaryota</taxon>
        <taxon>Fungi</taxon>
        <taxon>Dikarya</taxon>
        <taxon>Ascomycota</taxon>
        <taxon>Pezizomycotina</taxon>
        <taxon>Dothideomycetes</taxon>
        <taxon>Dothideomycetidae</taxon>
        <taxon>Mycosphaerellales</taxon>
        <taxon>Extremaceae</taxon>
        <taxon>Extremus</taxon>
    </lineage>
</organism>
<evidence type="ECO:0000313" key="6">
    <source>
        <dbReference type="Proteomes" id="UP001271007"/>
    </source>
</evidence>
<dbReference type="InterPro" id="IPR050745">
    <property type="entry name" value="Multifunctional_regulatory"/>
</dbReference>
<evidence type="ECO:0000256" key="4">
    <source>
        <dbReference type="SAM" id="MobiDB-lite"/>
    </source>
</evidence>
<evidence type="ECO:0000256" key="2">
    <source>
        <dbReference type="ARBA" id="ARBA00023043"/>
    </source>
</evidence>
<evidence type="ECO:0000256" key="3">
    <source>
        <dbReference type="PROSITE-ProRule" id="PRU00023"/>
    </source>
</evidence>
<dbReference type="Gene3D" id="1.25.40.20">
    <property type="entry name" value="Ankyrin repeat-containing domain"/>
    <property type="match status" value="1"/>
</dbReference>
<dbReference type="InterPro" id="IPR036770">
    <property type="entry name" value="Ankyrin_rpt-contain_sf"/>
</dbReference>
<keyword evidence="2 3" id="KW-0040">ANK repeat</keyword>
<dbReference type="SUPFAM" id="SSF48403">
    <property type="entry name" value="Ankyrin repeat"/>
    <property type="match status" value="1"/>
</dbReference>
<protein>
    <recommendedName>
        <fullName evidence="7">Ankyrin repeat protein</fullName>
    </recommendedName>
</protein>
<dbReference type="SMART" id="SM00248">
    <property type="entry name" value="ANK"/>
    <property type="match status" value="3"/>
</dbReference>
<feature type="region of interest" description="Disordered" evidence="4">
    <location>
        <begin position="1"/>
        <end position="28"/>
    </location>
</feature>
<reference evidence="5" key="1">
    <citation type="submission" date="2023-04" db="EMBL/GenBank/DDBJ databases">
        <title>Black Yeasts Isolated from many extreme environments.</title>
        <authorList>
            <person name="Coleine C."/>
            <person name="Stajich J.E."/>
            <person name="Selbmann L."/>
        </authorList>
    </citation>
    <scope>NUCLEOTIDE SEQUENCE</scope>
    <source>
        <strain evidence="5">CCFEE 5312</strain>
    </source>
</reference>
<feature type="repeat" description="ANK" evidence="3">
    <location>
        <begin position="256"/>
        <end position="288"/>
    </location>
</feature>
<dbReference type="PANTHER" id="PTHR24189">
    <property type="entry name" value="MYOTROPHIN"/>
    <property type="match status" value="1"/>
</dbReference>
<evidence type="ECO:0000313" key="5">
    <source>
        <dbReference type="EMBL" id="KAK3058181.1"/>
    </source>
</evidence>
<evidence type="ECO:0008006" key="7">
    <source>
        <dbReference type="Google" id="ProtNLM"/>
    </source>
</evidence>
<accession>A0AAJ0GIF5</accession>
<dbReference type="InterPro" id="IPR002110">
    <property type="entry name" value="Ankyrin_rpt"/>
</dbReference>
<comment type="caution">
    <text evidence="5">The sequence shown here is derived from an EMBL/GenBank/DDBJ whole genome shotgun (WGS) entry which is preliminary data.</text>
</comment>
<proteinExistence type="predicted"/>
<dbReference type="PROSITE" id="PS50088">
    <property type="entry name" value="ANK_REPEAT"/>
    <property type="match status" value="2"/>
</dbReference>
<feature type="compositionally biased region" description="Polar residues" evidence="4">
    <location>
        <begin position="17"/>
        <end position="28"/>
    </location>
</feature>
<evidence type="ECO:0000256" key="1">
    <source>
        <dbReference type="ARBA" id="ARBA00022737"/>
    </source>
</evidence>
<feature type="region of interest" description="Disordered" evidence="4">
    <location>
        <begin position="62"/>
        <end position="86"/>
    </location>
</feature>
<dbReference type="Proteomes" id="UP001271007">
    <property type="component" value="Unassembled WGS sequence"/>
</dbReference>